<dbReference type="KEGG" id="spar:SPRG_03681"/>
<dbReference type="VEuPathDB" id="FungiDB:SPRG_03681"/>
<dbReference type="OrthoDB" id="60501at2759"/>
<gene>
    <name evidence="1" type="ORF">SPRG_03681</name>
</gene>
<dbReference type="RefSeq" id="XP_012197641.1">
    <property type="nucleotide sequence ID" value="XM_012342251.1"/>
</dbReference>
<evidence type="ECO:0000313" key="1">
    <source>
        <dbReference type="EMBL" id="KDO31761.1"/>
    </source>
</evidence>
<proteinExistence type="predicted"/>
<keyword evidence="2" id="KW-1185">Reference proteome</keyword>
<dbReference type="Proteomes" id="UP000030745">
    <property type="component" value="Unassembled WGS sequence"/>
</dbReference>
<name>A0A067CZ29_SAPPC</name>
<sequence length="135" mass="15464">MTTPGQDAKDLSIPAKRAIVAKVQTRHKAHETFLQHNLEDNYDYMVKTTDPIFADALEAIVQLKPEQVASYLADFMAGGEIDLTKFKRSQLQTQFYFDRKVRDVMSLAIGAVIQDRPTDVRAYLADFFQKRSNDY</sequence>
<protein>
    <recommendedName>
        <fullName evidence="3">RIIa domain-containing protein</fullName>
    </recommendedName>
</protein>
<dbReference type="GeneID" id="24126165"/>
<dbReference type="EMBL" id="KK583197">
    <property type="protein sequence ID" value="KDO31761.1"/>
    <property type="molecule type" value="Genomic_DNA"/>
</dbReference>
<evidence type="ECO:0000313" key="2">
    <source>
        <dbReference type="Proteomes" id="UP000030745"/>
    </source>
</evidence>
<evidence type="ECO:0008006" key="3">
    <source>
        <dbReference type="Google" id="ProtNLM"/>
    </source>
</evidence>
<accession>A0A067CZ29</accession>
<dbReference type="OMA" id="DYMVKTT"/>
<organism evidence="1 2">
    <name type="scientific">Saprolegnia parasitica (strain CBS 223.65)</name>
    <dbReference type="NCBI Taxonomy" id="695850"/>
    <lineage>
        <taxon>Eukaryota</taxon>
        <taxon>Sar</taxon>
        <taxon>Stramenopiles</taxon>
        <taxon>Oomycota</taxon>
        <taxon>Saprolegniomycetes</taxon>
        <taxon>Saprolegniales</taxon>
        <taxon>Saprolegniaceae</taxon>
        <taxon>Saprolegnia</taxon>
    </lineage>
</organism>
<reference evidence="1 2" key="1">
    <citation type="journal article" date="2013" name="PLoS Genet.">
        <title>Distinctive expansion of potential virulence genes in the genome of the oomycete fish pathogen Saprolegnia parasitica.</title>
        <authorList>
            <person name="Jiang R.H."/>
            <person name="de Bruijn I."/>
            <person name="Haas B.J."/>
            <person name="Belmonte R."/>
            <person name="Lobach L."/>
            <person name="Christie J."/>
            <person name="van den Ackerveken G."/>
            <person name="Bottin A."/>
            <person name="Bulone V."/>
            <person name="Diaz-Moreno S.M."/>
            <person name="Dumas B."/>
            <person name="Fan L."/>
            <person name="Gaulin E."/>
            <person name="Govers F."/>
            <person name="Grenville-Briggs L.J."/>
            <person name="Horner N.R."/>
            <person name="Levin J.Z."/>
            <person name="Mammella M."/>
            <person name="Meijer H.J."/>
            <person name="Morris P."/>
            <person name="Nusbaum C."/>
            <person name="Oome S."/>
            <person name="Phillips A.J."/>
            <person name="van Rooyen D."/>
            <person name="Rzeszutek E."/>
            <person name="Saraiva M."/>
            <person name="Secombes C.J."/>
            <person name="Seidl M.F."/>
            <person name="Snel B."/>
            <person name="Stassen J.H."/>
            <person name="Sykes S."/>
            <person name="Tripathy S."/>
            <person name="van den Berg H."/>
            <person name="Vega-Arreguin J.C."/>
            <person name="Wawra S."/>
            <person name="Young S.K."/>
            <person name="Zeng Q."/>
            <person name="Dieguez-Uribeondo J."/>
            <person name="Russ C."/>
            <person name="Tyler B.M."/>
            <person name="van West P."/>
        </authorList>
    </citation>
    <scope>NUCLEOTIDE SEQUENCE [LARGE SCALE GENOMIC DNA]</scope>
    <source>
        <strain evidence="1 2">CBS 223.65</strain>
    </source>
</reference>
<dbReference type="AlphaFoldDB" id="A0A067CZ29"/>